<dbReference type="EMBL" id="JABEZX010000002">
    <property type="protein sequence ID" value="MBA0550743.1"/>
    <property type="molecule type" value="Genomic_DNA"/>
</dbReference>
<dbReference type="InterPro" id="IPR036691">
    <property type="entry name" value="Endo/exonu/phosph_ase_sf"/>
</dbReference>
<evidence type="ECO:0000313" key="1">
    <source>
        <dbReference type="EMBL" id="MBA0550743.1"/>
    </source>
</evidence>
<sequence length="298" mass="34098">MWTRFADTSPDIALTWTGGGFAIMGRDEISILKEELVQLTVKSLRVVPNKNPTLLCSIWTKKSYNPNSFRAQMRSIWKTKKFEIQRCTDGVKLDPVSASPFWLKIGLCPPECDKKDLMHAIGSTFGGIMRLEIKEKVWIPFKHENLSAFCFGCGKMGHRGRKGQIQRSVGKGCWKVTTSYRQLPKGSPLAVRKLWHILKVYNPQVVFFMETKQSTRGNVLISLKSYSKYHVNVEILENEEGQQWRFMGFYGTPYKHNKEDSQGLLRNLGLGQVSPWLVCGDFNEILYAQEKLEGICHV</sequence>
<gene>
    <name evidence="1" type="ORF">Golob_021665</name>
</gene>
<evidence type="ECO:0008006" key="3">
    <source>
        <dbReference type="Google" id="ProtNLM"/>
    </source>
</evidence>
<proteinExistence type="predicted"/>
<dbReference type="Proteomes" id="UP000593572">
    <property type="component" value="Unassembled WGS sequence"/>
</dbReference>
<dbReference type="AlphaFoldDB" id="A0A7J8LEA4"/>
<organism evidence="1 2">
    <name type="scientific">Gossypium lobatum</name>
    <dbReference type="NCBI Taxonomy" id="34289"/>
    <lineage>
        <taxon>Eukaryota</taxon>
        <taxon>Viridiplantae</taxon>
        <taxon>Streptophyta</taxon>
        <taxon>Embryophyta</taxon>
        <taxon>Tracheophyta</taxon>
        <taxon>Spermatophyta</taxon>
        <taxon>Magnoliopsida</taxon>
        <taxon>eudicotyledons</taxon>
        <taxon>Gunneridae</taxon>
        <taxon>Pentapetalae</taxon>
        <taxon>rosids</taxon>
        <taxon>malvids</taxon>
        <taxon>Malvales</taxon>
        <taxon>Malvaceae</taxon>
        <taxon>Malvoideae</taxon>
        <taxon>Gossypium</taxon>
    </lineage>
</organism>
<name>A0A7J8LEA4_9ROSI</name>
<keyword evidence="2" id="KW-1185">Reference proteome</keyword>
<protein>
    <recommendedName>
        <fullName evidence="3">Reverse transcriptase</fullName>
    </recommendedName>
</protein>
<reference evidence="1 2" key="1">
    <citation type="journal article" date="2019" name="Genome Biol. Evol.">
        <title>Insights into the evolution of the New World diploid cottons (Gossypium, subgenus Houzingenia) based on genome sequencing.</title>
        <authorList>
            <person name="Grover C.E."/>
            <person name="Arick M.A. 2nd"/>
            <person name="Thrash A."/>
            <person name="Conover J.L."/>
            <person name="Sanders W.S."/>
            <person name="Peterson D.G."/>
            <person name="Frelichowski J.E."/>
            <person name="Scheffler J.A."/>
            <person name="Scheffler B.E."/>
            <person name="Wendel J.F."/>
        </authorList>
    </citation>
    <scope>NUCLEOTIDE SEQUENCE [LARGE SCALE GENOMIC DNA]</scope>
    <source>
        <strain evidence="1">157</strain>
        <tissue evidence="1">Leaf</tissue>
    </source>
</reference>
<dbReference type="SUPFAM" id="SSF56219">
    <property type="entry name" value="DNase I-like"/>
    <property type="match status" value="1"/>
</dbReference>
<dbReference type="Gene3D" id="3.60.10.10">
    <property type="entry name" value="Endonuclease/exonuclease/phosphatase"/>
    <property type="match status" value="1"/>
</dbReference>
<comment type="caution">
    <text evidence="1">The sequence shown here is derived from an EMBL/GenBank/DDBJ whole genome shotgun (WGS) entry which is preliminary data.</text>
</comment>
<accession>A0A7J8LEA4</accession>
<evidence type="ECO:0000313" key="2">
    <source>
        <dbReference type="Proteomes" id="UP000593572"/>
    </source>
</evidence>